<feature type="transmembrane region" description="Helical" evidence="2">
    <location>
        <begin position="140"/>
        <end position="162"/>
    </location>
</feature>
<evidence type="ECO:0000256" key="2">
    <source>
        <dbReference type="SAM" id="Phobius"/>
    </source>
</evidence>
<reference evidence="4" key="3">
    <citation type="submission" date="2023-07" db="EMBL/GenBank/DDBJ databases">
        <title>Description of Mycobacterium gordonae subsp. intergordonae subsp.nov. and Mycobacterium gordonae subsp. gordonae subsp. nov.</title>
        <authorList>
            <person name="Huang H."/>
        </authorList>
    </citation>
    <scope>NUCLEOTIDE SEQUENCE [LARGE SCALE GENOMIC DNA]</scope>
    <source>
        <strain evidence="4">24</strain>
    </source>
</reference>
<accession>A0A7D6DWM9</accession>
<feature type="compositionally biased region" description="Polar residues" evidence="1">
    <location>
        <begin position="273"/>
        <end position="297"/>
    </location>
</feature>
<gene>
    <name evidence="3" type="ORF">H0P51_23355</name>
</gene>
<dbReference type="InterPro" id="IPR035166">
    <property type="entry name" value="DUF5336"/>
</dbReference>
<dbReference type="KEGG" id="mgor:H0P51_23355"/>
<evidence type="ECO:0000256" key="1">
    <source>
        <dbReference type="SAM" id="MobiDB-lite"/>
    </source>
</evidence>
<feature type="region of interest" description="Disordered" evidence="1">
    <location>
        <begin position="196"/>
        <end position="303"/>
    </location>
</feature>
<protein>
    <submittedName>
        <fullName evidence="3">DUF5336 domain-containing protein</fullName>
    </submittedName>
</protein>
<evidence type="ECO:0000313" key="3">
    <source>
        <dbReference type="EMBL" id="QLL06624.1"/>
    </source>
</evidence>
<proteinExistence type="predicted"/>
<keyword evidence="4" id="KW-1185">Reference proteome</keyword>
<dbReference type="AlphaFoldDB" id="A0A7D6DWM9"/>
<organism evidence="3 4">
    <name type="scientific">Mycobacterium vicinigordonae</name>
    <dbReference type="NCBI Taxonomy" id="1719132"/>
    <lineage>
        <taxon>Bacteria</taxon>
        <taxon>Bacillati</taxon>
        <taxon>Actinomycetota</taxon>
        <taxon>Actinomycetes</taxon>
        <taxon>Mycobacteriales</taxon>
        <taxon>Mycobacteriaceae</taxon>
        <taxon>Mycobacterium</taxon>
    </lineage>
</organism>
<reference evidence="4" key="1">
    <citation type="submission" date="2020-07" db="EMBL/GenBank/DDBJ databases">
        <title>Description of Mycobacterium gordonae subsp. intergordonae subsp.nov. and Mycobacterium gordonae subsp. gordonae subsp. nov.</title>
        <authorList>
            <person name="Yu X."/>
        </authorList>
    </citation>
    <scope>NUCLEOTIDE SEQUENCE [LARGE SCALE GENOMIC DNA]</scope>
    <source>
        <strain evidence="4">24</strain>
    </source>
</reference>
<keyword evidence="2" id="KW-1133">Transmembrane helix</keyword>
<feature type="compositionally biased region" description="Polar residues" evidence="1">
    <location>
        <begin position="1"/>
        <end position="14"/>
    </location>
</feature>
<keyword evidence="2" id="KW-0812">Transmembrane</keyword>
<feature type="compositionally biased region" description="Low complexity" evidence="1">
    <location>
        <begin position="15"/>
        <end position="31"/>
    </location>
</feature>
<evidence type="ECO:0000313" key="4">
    <source>
        <dbReference type="Proteomes" id="UP000510682"/>
    </source>
</evidence>
<feature type="compositionally biased region" description="Pro residues" evidence="1">
    <location>
        <begin position="254"/>
        <end position="270"/>
    </location>
</feature>
<feature type="transmembrane region" description="Helical" evidence="2">
    <location>
        <begin position="110"/>
        <end position="128"/>
    </location>
</feature>
<feature type="transmembrane region" description="Helical" evidence="2">
    <location>
        <begin position="85"/>
        <end position="103"/>
    </location>
</feature>
<name>A0A7D6DWM9_9MYCO</name>
<reference evidence="3 4" key="2">
    <citation type="submission" date="2020-07" db="EMBL/GenBank/DDBJ databases">
        <authorList>
            <person name="Yu X."/>
        </authorList>
    </citation>
    <scope>NUCLEOTIDE SEQUENCE [LARGE SCALE GENOMIC DNA]</scope>
    <source>
        <strain evidence="4">24</strain>
    </source>
</reference>
<feature type="transmembrane region" description="Helical" evidence="2">
    <location>
        <begin position="47"/>
        <end position="65"/>
    </location>
</feature>
<dbReference type="Proteomes" id="UP000510682">
    <property type="component" value="Chromosome"/>
</dbReference>
<dbReference type="Pfam" id="PF17270">
    <property type="entry name" value="DUF5336"/>
    <property type="match status" value="1"/>
</dbReference>
<sequence>MTYSPGSPGYTPQQGGSYSGSTPAAAPASGPVATQPGAEPAAPESKLGLILAITVLSLGLLAYFFSFGPMFTYKSDISGDLHGDAGYAVPVAVLAALLAGVGLLPKAKSYLPIVAVLSVAAVLLIISSTFNKPDGFTAGWALWIVLVCIVFQAVAAVGALLLEAGVITAPTPRPKYDPFSGYGQYGQYGQYGGQPGGYYGQPGAAQQPTPNPGQAPGYGSQYGGYSAGQNPQSGGFPSQPTQAVNQPQHQGPPTHTPPTGFPSFSPPPPVSAGNESQGGSAPVNYSNPAGGQQSYGQPGSAPV</sequence>
<feature type="compositionally biased region" description="Polar residues" evidence="1">
    <location>
        <begin position="230"/>
        <end position="245"/>
    </location>
</feature>
<dbReference type="EMBL" id="CP059165">
    <property type="protein sequence ID" value="QLL06624.1"/>
    <property type="molecule type" value="Genomic_DNA"/>
</dbReference>
<feature type="region of interest" description="Disordered" evidence="1">
    <location>
        <begin position="1"/>
        <end position="39"/>
    </location>
</feature>
<keyword evidence="2" id="KW-0472">Membrane</keyword>
<feature type="compositionally biased region" description="Low complexity" evidence="1">
    <location>
        <begin position="201"/>
        <end position="219"/>
    </location>
</feature>
<dbReference type="RefSeq" id="WP_180915202.1">
    <property type="nucleotide sequence ID" value="NZ_CP059165.1"/>
</dbReference>